<evidence type="ECO:0000256" key="3">
    <source>
        <dbReference type="ARBA" id="ARBA00012922"/>
    </source>
</evidence>
<comment type="catalytic activity">
    <reaction evidence="1">
        <text>a monocarboxylic acid amide + H2O = a monocarboxylate + NH4(+)</text>
        <dbReference type="Rhea" id="RHEA:12020"/>
        <dbReference type="ChEBI" id="CHEBI:15377"/>
        <dbReference type="ChEBI" id="CHEBI:28938"/>
        <dbReference type="ChEBI" id="CHEBI:35757"/>
        <dbReference type="ChEBI" id="CHEBI:83628"/>
        <dbReference type="EC" id="3.5.1.4"/>
    </reaction>
</comment>
<feature type="binding site" evidence="6">
    <location>
        <begin position="230"/>
        <end position="233"/>
    </location>
    <ligand>
        <name>substrate</name>
    </ligand>
</feature>
<dbReference type="EC" id="3.5.1.4" evidence="3"/>
<dbReference type="PROSITE" id="PS00571">
    <property type="entry name" value="AMIDASES"/>
    <property type="match status" value="1"/>
</dbReference>
<dbReference type="PANTHER" id="PTHR46072:SF6">
    <property type="entry name" value="AMIDASE, PUTATIVE (AFU_ORTHOLOGUE AFUA_1G14530)-RELATED"/>
    <property type="match status" value="1"/>
</dbReference>
<feature type="active site" description="Charge relay system" evidence="5">
    <location>
        <position position="134"/>
    </location>
</feature>
<organism evidence="8 9">
    <name type="scientific">Rhynchosporium agropyri</name>
    <dbReference type="NCBI Taxonomy" id="914238"/>
    <lineage>
        <taxon>Eukaryota</taxon>
        <taxon>Fungi</taxon>
        <taxon>Dikarya</taxon>
        <taxon>Ascomycota</taxon>
        <taxon>Pezizomycotina</taxon>
        <taxon>Leotiomycetes</taxon>
        <taxon>Helotiales</taxon>
        <taxon>Ploettnerulaceae</taxon>
        <taxon>Rhynchosporium</taxon>
    </lineage>
</organism>
<feature type="active site" description="Charge relay system" evidence="5">
    <location>
        <position position="209"/>
    </location>
</feature>
<comment type="similarity">
    <text evidence="2">Belongs to the amidase family.</text>
</comment>
<dbReference type="EMBL" id="FJUX01000023">
    <property type="protein sequence ID" value="CZS95602.1"/>
    <property type="molecule type" value="Genomic_DNA"/>
</dbReference>
<proteinExistence type="inferred from homology"/>
<dbReference type="Pfam" id="PF01425">
    <property type="entry name" value="Amidase"/>
    <property type="match status" value="1"/>
</dbReference>
<dbReference type="GO" id="GO:0004040">
    <property type="term" value="F:amidase activity"/>
    <property type="evidence" value="ECO:0007669"/>
    <property type="project" value="UniProtKB-EC"/>
</dbReference>
<evidence type="ECO:0000256" key="6">
    <source>
        <dbReference type="PIRSR" id="PIRSR001221-2"/>
    </source>
</evidence>
<reference evidence="9" key="1">
    <citation type="submission" date="2016-03" db="EMBL/GenBank/DDBJ databases">
        <authorList>
            <person name="Guldener U."/>
        </authorList>
    </citation>
    <scope>NUCLEOTIDE SEQUENCE [LARGE SCALE GENOMIC DNA]</scope>
    <source>
        <strain evidence="9">04CH-RAC-A.6.1</strain>
    </source>
</reference>
<dbReference type="Proteomes" id="UP000178912">
    <property type="component" value="Unassembled WGS sequence"/>
</dbReference>
<dbReference type="InterPro" id="IPR036928">
    <property type="entry name" value="AS_sf"/>
</dbReference>
<evidence type="ECO:0000313" key="8">
    <source>
        <dbReference type="EMBL" id="CZS95602.1"/>
    </source>
</evidence>
<sequence>MAQEAPYKAIAQRKRAELHSRIPSAWLLESPTSPEVLDVRSVPQTCGILTSHELFITSSHDATSLAEAIGSRKLTAEEVTIAFCKRAAIAQQVCNCLTEIFFEDAIARAKFLDEEFERTGKPVGPLHGVPISLKDSFKLKGYDASIGIASLVGKPATENSLLVDILLELGAVLYCKTNVPQALQALDSDNNVFGRVLNPRNRKVTAGGSSGGEGALIAMRGSVLGVGTDIGGSIRIPAMCNGLYGIKPSQSRVPFVGQENGVRAGSSQIGLSASAGPISVSMRDCELFMRAVSNARPWERDPSLAYGLWDEQGSIQKKPLLGVIRADGVVAPLPPISKILDETVSALRASGVEVVEISAPAFRKTQSLANKFFGIEGGNTMFDLLESTGEPLIPWLSTKLRRGKVMPTDRLMDIQAQRTELETQMLEIWKDAKTGRHIDAVICPVAPHPVPPIDRWNAVGYTSSFVLMDYPAGTVPVRDFKESDTKGGLAGENALGPWDKVNRELWDEETINRKIYLETKLSIQVLAPKQQERRLYQAMEYIDNILRKKYSESRAKL</sequence>
<feature type="binding site" evidence="6">
    <location>
        <position position="209"/>
    </location>
    <ligand>
        <name>substrate</name>
    </ligand>
</feature>
<gene>
    <name evidence="8" type="ORF">RAG0_05203</name>
</gene>
<evidence type="ECO:0000256" key="5">
    <source>
        <dbReference type="PIRSR" id="PIRSR001221-1"/>
    </source>
</evidence>
<evidence type="ECO:0000256" key="1">
    <source>
        <dbReference type="ARBA" id="ARBA00001311"/>
    </source>
</evidence>
<feature type="binding site" evidence="6">
    <location>
        <position position="183"/>
    </location>
    <ligand>
        <name>substrate</name>
    </ligand>
</feature>
<dbReference type="AlphaFoldDB" id="A0A1E1KC52"/>
<evidence type="ECO:0000256" key="2">
    <source>
        <dbReference type="ARBA" id="ARBA00009199"/>
    </source>
</evidence>
<evidence type="ECO:0000313" key="9">
    <source>
        <dbReference type="Proteomes" id="UP000178912"/>
    </source>
</evidence>
<evidence type="ECO:0000259" key="7">
    <source>
        <dbReference type="Pfam" id="PF01425"/>
    </source>
</evidence>
<keyword evidence="4" id="KW-0378">Hydrolase</keyword>
<feature type="active site" description="Acyl-ester intermediate" evidence="5">
    <location>
        <position position="233"/>
    </location>
</feature>
<accession>A0A1E1KC52</accession>
<dbReference type="InterPro" id="IPR023631">
    <property type="entry name" value="Amidase_dom"/>
</dbReference>
<keyword evidence="9" id="KW-1185">Reference proteome</keyword>
<protein>
    <recommendedName>
        <fullName evidence="3">amidase</fullName>
        <ecNumber evidence="3">3.5.1.4</ecNumber>
    </recommendedName>
</protein>
<dbReference type="OrthoDB" id="6428749at2759"/>
<dbReference type="PANTHER" id="PTHR46072">
    <property type="entry name" value="AMIDASE-RELATED-RELATED"/>
    <property type="match status" value="1"/>
</dbReference>
<dbReference type="InterPro" id="IPR020556">
    <property type="entry name" value="Amidase_CS"/>
</dbReference>
<name>A0A1E1KC52_9HELO</name>
<dbReference type="SUPFAM" id="SSF75304">
    <property type="entry name" value="Amidase signature (AS) enzymes"/>
    <property type="match status" value="1"/>
</dbReference>
<dbReference type="Gene3D" id="3.90.1300.10">
    <property type="entry name" value="Amidase signature (AS) domain"/>
    <property type="match status" value="1"/>
</dbReference>
<feature type="domain" description="Amidase" evidence="7">
    <location>
        <begin position="78"/>
        <end position="533"/>
    </location>
</feature>
<evidence type="ECO:0000256" key="4">
    <source>
        <dbReference type="ARBA" id="ARBA00022801"/>
    </source>
</evidence>
<dbReference type="PIRSF" id="PIRSF001221">
    <property type="entry name" value="Amidase_fungi"/>
    <property type="match status" value="1"/>
</dbReference>